<dbReference type="AlphaFoldDB" id="A0A3K0PFH3"/>
<comment type="caution">
    <text evidence="1">The sequence shown here is derived from an EMBL/GenBank/DDBJ whole genome shotgun (WGS) entry which is preliminary data.</text>
</comment>
<accession>A0A3K0PFH3</accession>
<sequence>MLLSLINKKLKYLLIIISMMGSGCVIQSPYHSSDPVDQALKVCGLGYSSEAAMLYRGAYQMTNKQASAEFESKFSQNLETQMTSMFKSFKPSDGGSMKIVSEQINESRDCVLSQINSYREPSRSDLVSQCITDLKKRVGDTGNGYPYVRDWTVLESDPRNSKNNLVVGFIFSQGGSNIPGKIICKIKNNKYDDLISSE</sequence>
<proteinExistence type="predicted"/>
<dbReference type="Proteomes" id="UP000885336">
    <property type="component" value="Unassembled WGS sequence"/>
</dbReference>
<reference evidence="1" key="1">
    <citation type="submission" date="2018-11" db="EMBL/GenBank/DDBJ databases">
        <authorList>
            <consortium name="PulseNet: The National Subtyping Network for Foodborne Disease Surveillance"/>
            <person name="Tarr C.L."/>
            <person name="Trees E."/>
            <person name="Katz L.S."/>
            <person name="Carleton-Romer H.A."/>
            <person name="Stroika S."/>
            <person name="Kucerova Z."/>
            <person name="Roache K.F."/>
            <person name="Sabol A.L."/>
            <person name="Besser J."/>
            <person name="Gerner-Smidt P."/>
        </authorList>
    </citation>
    <scope>NUCLEOTIDE SEQUENCE [LARGE SCALE GENOMIC DNA]</scope>
    <source>
        <strain evidence="1">PNUSAS058450</strain>
    </source>
</reference>
<organism evidence="1">
    <name type="scientific">Salmonella enterica</name>
    <name type="common">Salmonella choleraesuis</name>
    <dbReference type="NCBI Taxonomy" id="28901"/>
    <lineage>
        <taxon>Bacteria</taxon>
        <taxon>Pseudomonadati</taxon>
        <taxon>Pseudomonadota</taxon>
        <taxon>Gammaproteobacteria</taxon>
        <taxon>Enterobacterales</taxon>
        <taxon>Enterobacteriaceae</taxon>
        <taxon>Salmonella</taxon>
    </lineage>
</organism>
<name>A0A3K0PFH3_SALER</name>
<protein>
    <submittedName>
        <fullName evidence="1">Uncharacterized protein</fullName>
    </submittedName>
</protein>
<evidence type="ECO:0000313" key="1">
    <source>
        <dbReference type="EMBL" id="MGD31524.1"/>
    </source>
</evidence>
<gene>
    <name evidence="1" type="ORF">EE393_21835</name>
</gene>
<dbReference type="EMBL" id="RNKS01000076">
    <property type="protein sequence ID" value="MGD31524.1"/>
    <property type="molecule type" value="Genomic_DNA"/>
</dbReference>